<gene>
    <name evidence="1" type="ORF">AWB68_06984</name>
</gene>
<dbReference type="OrthoDB" id="9800865at2"/>
<dbReference type="EMBL" id="FCON02000141">
    <property type="protein sequence ID" value="SAL83632.1"/>
    <property type="molecule type" value="Genomic_DNA"/>
</dbReference>
<dbReference type="AlphaFoldDB" id="A0A158KR83"/>
<dbReference type="RefSeq" id="WP_087648862.1">
    <property type="nucleotide sequence ID" value="NZ_FCON02000141.1"/>
</dbReference>
<comment type="caution">
    <text evidence="1">The sequence shown here is derived from an EMBL/GenBank/DDBJ whole genome shotgun (WGS) entry which is preliminary data.</text>
</comment>
<organism evidence="1 2">
    <name type="scientific">Caballeronia choica</name>
    <dbReference type="NCBI Taxonomy" id="326476"/>
    <lineage>
        <taxon>Bacteria</taxon>
        <taxon>Pseudomonadati</taxon>
        <taxon>Pseudomonadota</taxon>
        <taxon>Betaproteobacteria</taxon>
        <taxon>Burkholderiales</taxon>
        <taxon>Burkholderiaceae</taxon>
        <taxon>Caballeronia</taxon>
    </lineage>
</organism>
<evidence type="ECO:0000313" key="2">
    <source>
        <dbReference type="Proteomes" id="UP000054770"/>
    </source>
</evidence>
<reference evidence="1" key="1">
    <citation type="submission" date="2016-01" db="EMBL/GenBank/DDBJ databases">
        <authorList>
            <person name="Peeters C."/>
        </authorList>
    </citation>
    <scope>NUCLEOTIDE SEQUENCE [LARGE SCALE GENOMIC DNA]</scope>
    <source>
        <strain evidence="1">LMG 22940</strain>
    </source>
</reference>
<proteinExistence type="predicted"/>
<dbReference type="Proteomes" id="UP000054770">
    <property type="component" value="Unassembled WGS sequence"/>
</dbReference>
<name>A0A158KR83_9BURK</name>
<protein>
    <submittedName>
        <fullName evidence="1">Uncharacterized protein</fullName>
    </submittedName>
</protein>
<keyword evidence="2" id="KW-1185">Reference proteome</keyword>
<evidence type="ECO:0000313" key="1">
    <source>
        <dbReference type="EMBL" id="SAL83632.1"/>
    </source>
</evidence>
<sequence length="86" mass="9266">MAEPHAPMYFVALDPAGRLGWHGGLRPHVVSVLTERASNAYKALLRRLGISYVIAGKDEPDGAVLHQQHALSTAPAPTTRFNASVH</sequence>
<accession>A0A158KR83</accession>